<dbReference type="Proteomes" id="UP001150879">
    <property type="component" value="Unassembled WGS sequence"/>
</dbReference>
<keyword evidence="1" id="KW-0677">Repeat</keyword>
<evidence type="ECO:0000313" key="4">
    <source>
        <dbReference type="EMBL" id="KAJ5200840.1"/>
    </source>
</evidence>
<dbReference type="Gene3D" id="3.40.50.300">
    <property type="entry name" value="P-loop containing nucleotide triphosphate hydrolases"/>
    <property type="match status" value="1"/>
</dbReference>
<feature type="region of interest" description="Disordered" evidence="2">
    <location>
        <begin position="22"/>
        <end position="57"/>
    </location>
</feature>
<keyword evidence="5" id="KW-1185">Reference proteome</keyword>
<dbReference type="EMBL" id="JAPQKP010000003">
    <property type="protein sequence ID" value="KAJ5200840.1"/>
    <property type="molecule type" value="Genomic_DNA"/>
</dbReference>
<sequence length="1395" mass="157732">MDGSSSTSQTLPIETARKLLFKDQASLGPDPAQETTPDDKTALEQEAKSEQEHNLEGTIPVQEAADRLKSLETSSVNSGLWTEARKELDEELKAIQDSRLETEVNGKKHNLRKGVEKVLDTLRRFEPIIKAATAAEFHASLAWGGISAFLPLLSSVLSQTDNIIDDLNRISNILVKFRAIELLHDLSESKSTGLTHIRHYHNKLRSKTIELYQKPIGDISGIKKLEEVANEFLKALDSGAIQTISGKLTSLQDEVSCNLELTGKTYETTLDISQRLRLDKLPKAERARFDDMLGGSGFPRCHEKTRREVLNFMRNWADGKEGENCMFWLRGMAGTGKSTIARTFAQGLDDEGRVGASFFFSRGQEDRARAGKFFPTLALELSEKVSGFGNSLYNSILKNGSTENIEFKEQWRCLIFEPLEDLGSSLLAPLYLVLVIDALDECQGVEAVPHLIDLLLTAKGLEMIQLRVLVTGRNETHIVESFSGKPNATWLSLEDESIEGTTERDISIYVRHELSEISKENPLEDWPEEEGMEGLLSFSGRLFIAAATVCRWVKDSRDPTTRLTKFLKAARTTDKATASLDKMYRHILHQMLTEGSDVDEINEFFKPVVGTILVSKEPISVSEMDELLSIGRSNIRLVLDRLTSFLIVQNETSPIQLFHLSFRDFLVNEERCHDKRILIHEAKAHGIFFDHCLKRVSSSPKQDICGINYPGTLVFEIDQDKVIQHIPRTLQYGCQYWVLHLKDACISHLGTLDTKKASEFLNIHLLHWIEVLAIIRKPDEAVTSIIALDEVALGAMDHYFEKFVKDAYRFILYHISVIKEAPLQVYYMASIFTPSKSLVRKAFSKRYPSWIRKSPAMESHRSMQKQVLQRGSRPSGFACLYWNPNAYFYMRTFQPPRHLIVLSGWKYTDCFLCDDGQYKESQSIDADCLTHKWYSSISNDGKTMALYGGKRVHIGNTETKRMTHILDYDLMALQVNLSATKATFMLMDHTTQVFDMVKDHHLKMENIQDARFNCLALSADGTKLAWVSTRGLGIRNLDSEQEEDVLRRVSIAITRVAFFPCGKKLMISSPARSAVQIWDIEQPDVQSKTIGLADCTLFLNIDGIKLAFRHHASNTQYYDIIKEEPITDPQSSMAFDRSYDVHPLMDISEELSQGEVVYGHPQLVRKYEDGQLPLHSDGTHRQLVISYHLASFHLEVVCVGNGQCVFDVHRPSERLYSACLSHDPTMVAVRLETRVDLWGIQIGYLKNFESSDGARPVCIRFSPRDTKLAIGWENNIVSIHNVATDEIQRLQASASLIYSLRFSPDDKLIEEHFYTLDHSAGWIIYDNKKVLALPLIYRPLRADSGMCSEGLIQHRANSIAYRAEAGRVVASSSNVCRMLEAHGHGQRGTDCLDWG</sequence>
<feature type="domain" description="Nephrocystin 3-like N-terminal" evidence="3">
    <location>
        <begin position="313"/>
        <end position="473"/>
    </location>
</feature>
<dbReference type="InterPro" id="IPR015943">
    <property type="entry name" value="WD40/YVTN_repeat-like_dom_sf"/>
</dbReference>
<dbReference type="InterPro" id="IPR027417">
    <property type="entry name" value="P-loop_NTPase"/>
</dbReference>
<evidence type="ECO:0000259" key="3">
    <source>
        <dbReference type="Pfam" id="PF24883"/>
    </source>
</evidence>
<reference evidence="4" key="1">
    <citation type="submission" date="2022-11" db="EMBL/GenBank/DDBJ databases">
        <authorList>
            <person name="Petersen C."/>
        </authorList>
    </citation>
    <scope>NUCLEOTIDE SEQUENCE</scope>
    <source>
        <strain evidence="4">IBT 16849</strain>
    </source>
</reference>
<dbReference type="Pfam" id="PF24883">
    <property type="entry name" value="NPHP3_N"/>
    <property type="match status" value="1"/>
</dbReference>
<comment type="caution">
    <text evidence="4">The sequence shown here is derived from an EMBL/GenBank/DDBJ whole genome shotgun (WGS) entry which is preliminary data.</text>
</comment>
<dbReference type="InterPro" id="IPR056884">
    <property type="entry name" value="NPHP3-like_N"/>
</dbReference>
<name>A0A9W9SWA1_9EURO</name>
<dbReference type="Gene3D" id="2.130.10.10">
    <property type="entry name" value="YVTN repeat-like/Quinoprotein amine dehydrogenase"/>
    <property type="match status" value="2"/>
</dbReference>
<dbReference type="SUPFAM" id="SSF82171">
    <property type="entry name" value="DPP6 N-terminal domain-like"/>
    <property type="match status" value="1"/>
</dbReference>
<evidence type="ECO:0000256" key="2">
    <source>
        <dbReference type="SAM" id="MobiDB-lite"/>
    </source>
</evidence>
<evidence type="ECO:0000313" key="5">
    <source>
        <dbReference type="Proteomes" id="UP001150879"/>
    </source>
</evidence>
<dbReference type="PANTHER" id="PTHR10039:SF17">
    <property type="entry name" value="FUNGAL STAND N-TERMINAL GOODBYE DOMAIN-CONTAINING PROTEIN-RELATED"/>
    <property type="match status" value="1"/>
</dbReference>
<feature type="compositionally biased region" description="Basic and acidic residues" evidence="2">
    <location>
        <begin position="37"/>
        <end position="55"/>
    </location>
</feature>
<dbReference type="SUPFAM" id="SSF52540">
    <property type="entry name" value="P-loop containing nucleoside triphosphate hydrolases"/>
    <property type="match status" value="1"/>
</dbReference>
<organism evidence="4 5">
    <name type="scientific">Penicillium cf. griseofulvum</name>
    <dbReference type="NCBI Taxonomy" id="2972120"/>
    <lineage>
        <taxon>Eukaryota</taxon>
        <taxon>Fungi</taxon>
        <taxon>Dikarya</taxon>
        <taxon>Ascomycota</taxon>
        <taxon>Pezizomycotina</taxon>
        <taxon>Eurotiomycetes</taxon>
        <taxon>Eurotiomycetidae</taxon>
        <taxon>Eurotiales</taxon>
        <taxon>Aspergillaceae</taxon>
        <taxon>Penicillium</taxon>
    </lineage>
</organism>
<protein>
    <recommendedName>
        <fullName evidence="3">Nephrocystin 3-like N-terminal domain-containing protein</fullName>
    </recommendedName>
</protein>
<reference evidence="4" key="2">
    <citation type="journal article" date="2023" name="IMA Fungus">
        <title>Comparative genomic study of the Penicillium genus elucidates a diverse pangenome and 15 lateral gene transfer events.</title>
        <authorList>
            <person name="Petersen C."/>
            <person name="Sorensen T."/>
            <person name="Nielsen M.R."/>
            <person name="Sondergaard T.E."/>
            <person name="Sorensen J.L."/>
            <person name="Fitzpatrick D.A."/>
            <person name="Frisvad J.C."/>
            <person name="Nielsen K.L."/>
        </authorList>
    </citation>
    <scope>NUCLEOTIDE SEQUENCE</scope>
    <source>
        <strain evidence="4">IBT 16849</strain>
    </source>
</reference>
<proteinExistence type="predicted"/>
<evidence type="ECO:0000256" key="1">
    <source>
        <dbReference type="ARBA" id="ARBA00022737"/>
    </source>
</evidence>
<dbReference type="PANTHER" id="PTHR10039">
    <property type="entry name" value="AMELOGENIN"/>
    <property type="match status" value="1"/>
</dbReference>
<accession>A0A9W9SWA1</accession>
<gene>
    <name evidence="4" type="ORF">N7472_006044</name>
</gene>